<dbReference type="InterPro" id="IPR036291">
    <property type="entry name" value="NAD(P)-bd_dom_sf"/>
</dbReference>
<evidence type="ECO:0000256" key="2">
    <source>
        <dbReference type="ARBA" id="ARBA00023002"/>
    </source>
</evidence>
<dbReference type="PRINTS" id="PR00081">
    <property type="entry name" value="GDHRDH"/>
</dbReference>
<keyword evidence="2" id="KW-0560">Oxidoreductase</keyword>
<reference evidence="3" key="1">
    <citation type="journal article" date="2020" name="Biotechnol. Biofuels">
        <title>New insights from the biogas microbiome by comprehensive genome-resolved metagenomics of nearly 1600 species originating from multiple anaerobic digesters.</title>
        <authorList>
            <person name="Campanaro S."/>
            <person name="Treu L."/>
            <person name="Rodriguez-R L.M."/>
            <person name="Kovalovszki A."/>
            <person name="Ziels R.M."/>
            <person name="Maus I."/>
            <person name="Zhu X."/>
            <person name="Kougias P.G."/>
            <person name="Basile A."/>
            <person name="Luo G."/>
            <person name="Schluter A."/>
            <person name="Konstantinidis K.T."/>
            <person name="Angelidaki I."/>
        </authorList>
    </citation>
    <scope>NUCLEOTIDE SEQUENCE</scope>
    <source>
        <strain evidence="3">AS01afH2WH_6</strain>
    </source>
</reference>
<reference evidence="3" key="2">
    <citation type="submission" date="2020-01" db="EMBL/GenBank/DDBJ databases">
        <authorList>
            <person name="Campanaro S."/>
        </authorList>
    </citation>
    <scope>NUCLEOTIDE SEQUENCE</scope>
    <source>
        <strain evidence="3">AS01afH2WH_6</strain>
    </source>
</reference>
<dbReference type="Pfam" id="PF00106">
    <property type="entry name" value="adh_short"/>
    <property type="match status" value="1"/>
</dbReference>
<gene>
    <name evidence="3" type="ORF">GXW98_03005</name>
</gene>
<evidence type="ECO:0000313" key="3">
    <source>
        <dbReference type="EMBL" id="NLT79241.1"/>
    </source>
</evidence>
<evidence type="ECO:0000256" key="1">
    <source>
        <dbReference type="ARBA" id="ARBA00006484"/>
    </source>
</evidence>
<dbReference type="PANTHER" id="PTHR44196">
    <property type="entry name" value="DEHYDROGENASE/REDUCTASE SDR FAMILY MEMBER 7B"/>
    <property type="match status" value="1"/>
</dbReference>
<proteinExistence type="inferred from homology"/>
<evidence type="ECO:0000313" key="4">
    <source>
        <dbReference type="Proteomes" id="UP000767327"/>
    </source>
</evidence>
<dbReference type="InterPro" id="IPR002347">
    <property type="entry name" value="SDR_fam"/>
</dbReference>
<organism evidence="3 4">
    <name type="scientific">Bifidobacterium crudilactis</name>
    <dbReference type="NCBI Taxonomy" id="327277"/>
    <lineage>
        <taxon>Bacteria</taxon>
        <taxon>Bacillati</taxon>
        <taxon>Actinomycetota</taxon>
        <taxon>Actinomycetes</taxon>
        <taxon>Bifidobacteriales</taxon>
        <taxon>Bifidobacteriaceae</taxon>
        <taxon>Bifidobacterium</taxon>
    </lineage>
</organism>
<accession>A0A971CYI9</accession>
<dbReference type="RefSeq" id="WP_273172947.1">
    <property type="nucleotide sequence ID" value="NZ_JAAXZR010000012.1"/>
</dbReference>
<dbReference type="SUPFAM" id="SSF51735">
    <property type="entry name" value="NAD(P)-binding Rossmann-fold domains"/>
    <property type="match status" value="1"/>
</dbReference>
<name>A0A971CYI9_9BIFI</name>
<dbReference type="GO" id="GO:0016491">
    <property type="term" value="F:oxidoreductase activity"/>
    <property type="evidence" value="ECO:0007669"/>
    <property type="project" value="UniProtKB-KW"/>
</dbReference>
<dbReference type="Proteomes" id="UP000767327">
    <property type="component" value="Unassembled WGS sequence"/>
</dbReference>
<dbReference type="NCBIfam" id="NF006073">
    <property type="entry name" value="PRK08219.1"/>
    <property type="match status" value="1"/>
</dbReference>
<sequence>MAAHKNTALVTGAGGGVGGKLVRSLVKHGFKVLAVVRSYEDAAELNAIDGIEAFKLDLLHTDALLTWARELALREEEGIDLLVHAAATAVVGKAEQSTAEDWRQVLDTNVIAPALLTSGLLPVIRKVKGTIVFVNSGAGERAVPNHSVYAASKHALRGYADTLRLEESGHGVRVGTVYPGQINTKMLREIDTHLGVDFTPESYIDPQTVANAIIWIAQASPDVHITNVDLRPRQEVSAKFNV</sequence>
<dbReference type="EMBL" id="JAAXZR010000012">
    <property type="protein sequence ID" value="NLT79241.1"/>
    <property type="molecule type" value="Genomic_DNA"/>
</dbReference>
<dbReference type="PANTHER" id="PTHR44196:SF1">
    <property type="entry name" value="DEHYDROGENASE_REDUCTASE SDR FAMILY MEMBER 7B"/>
    <property type="match status" value="1"/>
</dbReference>
<dbReference type="InterPro" id="IPR020904">
    <property type="entry name" value="Sc_DH/Rdtase_CS"/>
</dbReference>
<comment type="similarity">
    <text evidence="1">Belongs to the short-chain dehydrogenases/reductases (SDR) family.</text>
</comment>
<dbReference type="GO" id="GO:0016020">
    <property type="term" value="C:membrane"/>
    <property type="evidence" value="ECO:0007669"/>
    <property type="project" value="TreeGrafter"/>
</dbReference>
<comment type="caution">
    <text evidence="3">The sequence shown here is derived from an EMBL/GenBank/DDBJ whole genome shotgun (WGS) entry which is preliminary data.</text>
</comment>
<dbReference type="PROSITE" id="PS00061">
    <property type="entry name" value="ADH_SHORT"/>
    <property type="match status" value="1"/>
</dbReference>
<dbReference type="AlphaFoldDB" id="A0A971CYI9"/>
<protein>
    <submittedName>
        <fullName evidence="3">SDR family oxidoreductase</fullName>
    </submittedName>
</protein>
<dbReference type="Gene3D" id="3.40.50.720">
    <property type="entry name" value="NAD(P)-binding Rossmann-like Domain"/>
    <property type="match status" value="1"/>
</dbReference>